<dbReference type="EMBL" id="VGIY01000153">
    <property type="protein sequence ID" value="MBM3317612.1"/>
    <property type="molecule type" value="Genomic_DNA"/>
</dbReference>
<dbReference type="HAMAP" id="MF_01114">
    <property type="entry name" value="RecX"/>
    <property type="match status" value="1"/>
</dbReference>
<evidence type="ECO:0000256" key="3">
    <source>
        <dbReference type="ARBA" id="ARBA00018111"/>
    </source>
</evidence>
<evidence type="ECO:0000259" key="6">
    <source>
        <dbReference type="Pfam" id="PF02631"/>
    </source>
</evidence>
<dbReference type="AlphaFoldDB" id="A0A938BQV6"/>
<sequence length="174" mass="19723">MSRPADGGGDLPRDPPERDERAALLRRDALRFLRVRERTRREVREHLARRGHPAALIRQALEELREAGFVDDRRFAEVYLRDRRRLRPMSRAAALRELAGRGVARAVAAEALDEADPPWDDLELAEGLLARRWARWPADQRRARAVRLLRGRGFGAAAIRAALAARAGEEGSWA</sequence>
<organism evidence="8 9">
    <name type="scientific">Eiseniibacteriota bacterium</name>
    <dbReference type="NCBI Taxonomy" id="2212470"/>
    <lineage>
        <taxon>Bacteria</taxon>
        <taxon>Candidatus Eiseniibacteriota</taxon>
    </lineage>
</organism>
<dbReference type="GO" id="GO:0005737">
    <property type="term" value="C:cytoplasm"/>
    <property type="evidence" value="ECO:0007669"/>
    <property type="project" value="UniProtKB-SubCell"/>
</dbReference>
<protein>
    <recommendedName>
        <fullName evidence="3 5">Regulatory protein RecX</fullName>
    </recommendedName>
</protein>
<dbReference type="GO" id="GO:0006282">
    <property type="term" value="P:regulation of DNA repair"/>
    <property type="evidence" value="ECO:0007669"/>
    <property type="project" value="UniProtKB-UniRule"/>
</dbReference>
<comment type="caution">
    <text evidence="8">The sequence shown here is derived from an EMBL/GenBank/DDBJ whole genome shotgun (WGS) entry which is preliminary data.</text>
</comment>
<evidence type="ECO:0000256" key="5">
    <source>
        <dbReference type="HAMAP-Rule" id="MF_01114"/>
    </source>
</evidence>
<feature type="domain" description="RecX first three-helical" evidence="7">
    <location>
        <begin position="27"/>
        <end position="64"/>
    </location>
</feature>
<keyword evidence="4 5" id="KW-0963">Cytoplasm</keyword>
<reference evidence="8" key="1">
    <citation type="submission" date="2019-03" db="EMBL/GenBank/DDBJ databases">
        <title>Lake Tanganyika Metagenome-Assembled Genomes (MAGs).</title>
        <authorList>
            <person name="Tran P."/>
        </authorList>
    </citation>
    <scope>NUCLEOTIDE SEQUENCE</scope>
    <source>
        <strain evidence="8">M_DeepCast_400m_m2_100</strain>
    </source>
</reference>
<dbReference type="Proteomes" id="UP000748308">
    <property type="component" value="Unassembled WGS sequence"/>
</dbReference>
<feature type="domain" description="RecX second three-helical" evidence="6">
    <location>
        <begin position="71"/>
        <end position="112"/>
    </location>
</feature>
<evidence type="ECO:0000313" key="9">
    <source>
        <dbReference type="Proteomes" id="UP000748308"/>
    </source>
</evidence>
<dbReference type="InterPro" id="IPR003783">
    <property type="entry name" value="Regulatory_RecX"/>
</dbReference>
<evidence type="ECO:0000313" key="8">
    <source>
        <dbReference type="EMBL" id="MBM3317612.1"/>
    </source>
</evidence>
<accession>A0A938BQV6</accession>
<dbReference type="Pfam" id="PF02631">
    <property type="entry name" value="RecX_HTH2"/>
    <property type="match status" value="1"/>
</dbReference>
<proteinExistence type="inferred from homology"/>
<evidence type="ECO:0000256" key="4">
    <source>
        <dbReference type="ARBA" id="ARBA00022490"/>
    </source>
</evidence>
<dbReference type="PANTHER" id="PTHR33602:SF1">
    <property type="entry name" value="REGULATORY PROTEIN RECX FAMILY PROTEIN"/>
    <property type="match status" value="1"/>
</dbReference>
<dbReference type="PANTHER" id="PTHR33602">
    <property type="entry name" value="REGULATORY PROTEIN RECX FAMILY PROTEIN"/>
    <property type="match status" value="1"/>
</dbReference>
<dbReference type="Gene3D" id="1.10.10.10">
    <property type="entry name" value="Winged helix-like DNA-binding domain superfamily/Winged helix DNA-binding domain"/>
    <property type="match status" value="3"/>
</dbReference>
<gene>
    <name evidence="5" type="primary">recX</name>
    <name evidence="8" type="ORF">FJY75_07145</name>
</gene>
<evidence type="ECO:0000256" key="1">
    <source>
        <dbReference type="ARBA" id="ARBA00004496"/>
    </source>
</evidence>
<comment type="subcellular location">
    <subcellularLocation>
        <location evidence="1 5">Cytoplasm</location>
    </subcellularLocation>
</comment>
<evidence type="ECO:0000259" key="7">
    <source>
        <dbReference type="Pfam" id="PF21982"/>
    </source>
</evidence>
<comment type="similarity">
    <text evidence="2 5">Belongs to the RecX family.</text>
</comment>
<dbReference type="Pfam" id="PF21982">
    <property type="entry name" value="RecX_HTH1"/>
    <property type="match status" value="1"/>
</dbReference>
<dbReference type="InterPro" id="IPR036388">
    <property type="entry name" value="WH-like_DNA-bd_sf"/>
</dbReference>
<dbReference type="InterPro" id="IPR053926">
    <property type="entry name" value="RecX_HTH_1st"/>
</dbReference>
<comment type="function">
    <text evidence="5">Modulates RecA activity.</text>
</comment>
<name>A0A938BQV6_UNCEI</name>
<dbReference type="InterPro" id="IPR053924">
    <property type="entry name" value="RecX_HTH_2nd"/>
</dbReference>
<evidence type="ECO:0000256" key="2">
    <source>
        <dbReference type="ARBA" id="ARBA00009695"/>
    </source>
</evidence>